<accession>A0A0A9G5J4</accession>
<sequence>MMDRHCSVLGGIRLLMCGIFVSIAQRRQYRHMK</sequence>
<dbReference type="EMBL" id="GBRH01179172">
    <property type="protein sequence ID" value="JAE18724.1"/>
    <property type="molecule type" value="Transcribed_RNA"/>
</dbReference>
<organism evidence="2">
    <name type="scientific">Arundo donax</name>
    <name type="common">Giant reed</name>
    <name type="synonym">Donax arundinaceus</name>
    <dbReference type="NCBI Taxonomy" id="35708"/>
    <lineage>
        <taxon>Eukaryota</taxon>
        <taxon>Viridiplantae</taxon>
        <taxon>Streptophyta</taxon>
        <taxon>Embryophyta</taxon>
        <taxon>Tracheophyta</taxon>
        <taxon>Spermatophyta</taxon>
        <taxon>Magnoliopsida</taxon>
        <taxon>Liliopsida</taxon>
        <taxon>Poales</taxon>
        <taxon>Poaceae</taxon>
        <taxon>PACMAD clade</taxon>
        <taxon>Arundinoideae</taxon>
        <taxon>Arundineae</taxon>
        <taxon>Arundo</taxon>
    </lineage>
</organism>
<evidence type="ECO:0000313" key="2">
    <source>
        <dbReference type="EMBL" id="JAE18724.1"/>
    </source>
</evidence>
<keyword evidence="1" id="KW-1133">Transmembrane helix</keyword>
<reference evidence="2" key="1">
    <citation type="submission" date="2014-09" db="EMBL/GenBank/DDBJ databases">
        <authorList>
            <person name="Magalhaes I.L.F."/>
            <person name="Oliveira U."/>
            <person name="Santos F.R."/>
            <person name="Vidigal T.H.D.A."/>
            <person name="Brescovit A.D."/>
            <person name="Santos A.J."/>
        </authorList>
    </citation>
    <scope>NUCLEOTIDE SEQUENCE</scope>
    <source>
        <tissue evidence="2">Shoot tissue taken approximately 20 cm above the soil surface</tissue>
    </source>
</reference>
<evidence type="ECO:0000256" key="1">
    <source>
        <dbReference type="SAM" id="Phobius"/>
    </source>
</evidence>
<proteinExistence type="predicted"/>
<keyword evidence="1" id="KW-0812">Transmembrane</keyword>
<reference evidence="2" key="2">
    <citation type="journal article" date="2015" name="Data Brief">
        <title>Shoot transcriptome of the giant reed, Arundo donax.</title>
        <authorList>
            <person name="Barrero R.A."/>
            <person name="Guerrero F.D."/>
            <person name="Moolhuijzen P."/>
            <person name="Goolsby J.A."/>
            <person name="Tidwell J."/>
            <person name="Bellgard S.E."/>
            <person name="Bellgard M.I."/>
        </authorList>
    </citation>
    <scope>NUCLEOTIDE SEQUENCE</scope>
    <source>
        <tissue evidence="2">Shoot tissue taken approximately 20 cm above the soil surface</tissue>
    </source>
</reference>
<name>A0A0A9G5J4_ARUDO</name>
<dbReference type="AlphaFoldDB" id="A0A0A9G5J4"/>
<feature type="transmembrane region" description="Helical" evidence="1">
    <location>
        <begin position="6"/>
        <end position="24"/>
    </location>
</feature>
<keyword evidence="1" id="KW-0472">Membrane</keyword>
<protein>
    <submittedName>
        <fullName evidence="2">Uncharacterized protein</fullName>
    </submittedName>
</protein>